<dbReference type="OrthoDB" id="2925747at2"/>
<name>A0A316DQ35_9BACL</name>
<gene>
    <name evidence="1" type="ORF">C7459_12425</name>
</gene>
<dbReference type="RefSeq" id="WP_109691146.1">
    <property type="nucleotide sequence ID" value="NZ_QGGL01000024.1"/>
</dbReference>
<dbReference type="EMBL" id="QGGL01000024">
    <property type="protein sequence ID" value="PWK05276.1"/>
    <property type="molecule type" value="Genomic_DNA"/>
</dbReference>
<reference evidence="1 2" key="1">
    <citation type="submission" date="2018-05" db="EMBL/GenBank/DDBJ databases">
        <title>Genomic Encyclopedia of Type Strains, Phase IV (KMG-IV): sequencing the most valuable type-strain genomes for metagenomic binning, comparative biology and taxonomic classification.</title>
        <authorList>
            <person name="Goeker M."/>
        </authorList>
    </citation>
    <scope>NUCLEOTIDE SEQUENCE [LARGE SCALE GENOMIC DNA]</scope>
    <source>
        <strain evidence="1 2">DSM 18773</strain>
    </source>
</reference>
<dbReference type="AlphaFoldDB" id="A0A316DQ35"/>
<evidence type="ECO:0008006" key="3">
    <source>
        <dbReference type="Google" id="ProtNLM"/>
    </source>
</evidence>
<dbReference type="Proteomes" id="UP000245634">
    <property type="component" value="Unassembled WGS sequence"/>
</dbReference>
<evidence type="ECO:0000313" key="2">
    <source>
        <dbReference type="Proteomes" id="UP000245634"/>
    </source>
</evidence>
<dbReference type="Gene3D" id="1.10.8.200">
    <property type="entry name" value="Replisome organizer (g39p helicase loader/inhibitor protein)"/>
    <property type="match status" value="1"/>
</dbReference>
<evidence type="ECO:0000313" key="1">
    <source>
        <dbReference type="EMBL" id="PWK05276.1"/>
    </source>
</evidence>
<comment type="caution">
    <text evidence="1">The sequence shown here is derived from an EMBL/GenBank/DDBJ whole genome shotgun (WGS) entry which is preliminary data.</text>
</comment>
<accession>A0A316DQ35</accession>
<protein>
    <recommendedName>
        <fullName evidence="3">Loader and inhibitor of G40P protein</fullName>
    </recommendedName>
</protein>
<sequence length="118" mass="13624">MTKKELARLVERIAQYYEFFEATKEKVEDWHPFFVSIAYETADALLTEYIKSEKRAPAIADLLPKKTTLNTAVLAGDKAIRDFDQWRVEVCPPEVAREKHAKGRALLEARRDAAKRND</sequence>
<keyword evidence="2" id="KW-1185">Reference proteome</keyword>
<proteinExistence type="predicted"/>
<organism evidence="1 2">
    <name type="scientific">Tumebacillus permanentifrigoris</name>
    <dbReference type="NCBI Taxonomy" id="378543"/>
    <lineage>
        <taxon>Bacteria</taxon>
        <taxon>Bacillati</taxon>
        <taxon>Bacillota</taxon>
        <taxon>Bacilli</taxon>
        <taxon>Bacillales</taxon>
        <taxon>Alicyclobacillaceae</taxon>
        <taxon>Tumebacillus</taxon>
    </lineage>
</organism>